<feature type="transmembrane region" description="Helical" evidence="1">
    <location>
        <begin position="70"/>
        <end position="92"/>
    </location>
</feature>
<keyword evidence="1" id="KW-0472">Membrane</keyword>
<reference evidence="3 5" key="1">
    <citation type="submission" date="2016-06" db="EMBL/GenBank/DDBJ databases">
        <authorList>
            <person name="Kjaerup R.B."/>
            <person name="Dalgaard T.S."/>
            <person name="Juul-Madsen H.R."/>
        </authorList>
    </citation>
    <scope>NUCLEOTIDE SEQUENCE [LARGE SCALE GENOMIC DNA]</scope>
    <source>
        <strain evidence="3">Orrdi1</strain>
    </source>
</reference>
<evidence type="ECO:0000313" key="3">
    <source>
        <dbReference type="EMBL" id="SBT24516.1"/>
    </source>
</evidence>
<dbReference type="OrthoDB" id="9813903at2"/>
<evidence type="ECO:0000313" key="5">
    <source>
        <dbReference type="Proteomes" id="UP000078558"/>
    </source>
</evidence>
<evidence type="ECO:0000313" key="4">
    <source>
        <dbReference type="EMBL" id="SOE49567.1"/>
    </source>
</evidence>
<dbReference type="InterPro" id="IPR001633">
    <property type="entry name" value="EAL_dom"/>
</dbReference>
<dbReference type="Proteomes" id="UP000078558">
    <property type="component" value="Chromosome I"/>
</dbReference>
<keyword evidence="1" id="KW-0812">Transmembrane</keyword>
<dbReference type="InterPro" id="IPR035919">
    <property type="entry name" value="EAL_sf"/>
</dbReference>
<dbReference type="CDD" id="cd01948">
    <property type="entry name" value="EAL"/>
    <property type="match status" value="1"/>
</dbReference>
<dbReference type="STRING" id="1851544.ODI_01636"/>
<dbReference type="Gene3D" id="3.20.20.450">
    <property type="entry name" value="EAL domain"/>
    <property type="match status" value="1"/>
</dbReference>
<dbReference type="RefSeq" id="WP_067750837.1">
    <property type="nucleotide sequence ID" value="NZ_LT907988.1"/>
</dbReference>
<dbReference type="KEGG" id="odi:ODI_R2166"/>
<dbReference type="EMBL" id="FLRC01000010">
    <property type="protein sequence ID" value="SBT24516.1"/>
    <property type="molecule type" value="Genomic_DNA"/>
</dbReference>
<dbReference type="PANTHER" id="PTHR33121:SF79">
    <property type="entry name" value="CYCLIC DI-GMP PHOSPHODIESTERASE PDED-RELATED"/>
    <property type="match status" value="1"/>
</dbReference>
<proteinExistence type="predicted"/>
<protein>
    <submittedName>
        <fullName evidence="3">Diguanylate cyclase/phosphodiesterase (GGDEF &amp; EAL domains) with PAS/PAC sensor(S)</fullName>
    </submittedName>
</protein>
<accession>A0A1C3JZ43</accession>
<sequence length="392" mass="43510">MLDTFTLLVVSILLFEGLGVVLLLCWFVSRRGGSMLLGLCGGIPLLIALGLVPVWYFWSVHQISLQYLNMALLGTMLFVPCGVLLLLTIHFLRAESIVRAVRNTRSGHSVYALSQVMDMESLEDDLRAAMQSSDQLFVHYQPIFDSASRQLAGFEALLRWNHPERGLVPPMQFIPLAEQTELIVPLGAWVLENACAEAARWPESWYLSVNLSPIQLEKVQMVRDVRTVLDRTGLAPERLELEITEGVLVAAAGGEISRLAELRRAGVKVAIDDFGTGYSSLGYLHQLPFDTIKIDRSFVRDLETDPGAQAIVGTIVELSRRLEREIVAEGVETEGQYAALAALQCQRVQGWLLGKPMSAEDLHATFIEPLTHKEEEARSANWEEGMELPASS</sequence>
<keyword evidence="1" id="KW-1133">Transmembrane helix</keyword>
<evidence type="ECO:0000256" key="1">
    <source>
        <dbReference type="SAM" id="Phobius"/>
    </source>
</evidence>
<dbReference type="GO" id="GO:0071111">
    <property type="term" value="F:cyclic-guanylate-specific phosphodiesterase activity"/>
    <property type="evidence" value="ECO:0007669"/>
    <property type="project" value="InterPro"/>
</dbReference>
<feature type="transmembrane region" description="Helical" evidence="1">
    <location>
        <begin position="6"/>
        <end position="28"/>
    </location>
</feature>
<dbReference type="AlphaFoldDB" id="A0A1C3JZ43"/>
<dbReference type="PROSITE" id="PS50883">
    <property type="entry name" value="EAL"/>
    <property type="match status" value="1"/>
</dbReference>
<dbReference type="PANTHER" id="PTHR33121">
    <property type="entry name" value="CYCLIC DI-GMP PHOSPHODIESTERASE PDEF"/>
    <property type="match status" value="1"/>
</dbReference>
<dbReference type="SMART" id="SM00052">
    <property type="entry name" value="EAL"/>
    <property type="match status" value="1"/>
</dbReference>
<reference evidence="4 5" key="2">
    <citation type="submission" date="2017-08" db="EMBL/GenBank/DDBJ databases">
        <authorList>
            <person name="de Groot N.N."/>
        </authorList>
    </citation>
    <scope>NUCLEOTIDE SEQUENCE [LARGE SCALE GENOMIC DNA]</scope>
    <source>
        <strain evidence="4">Orrdi1</strain>
    </source>
</reference>
<dbReference type="Pfam" id="PF00563">
    <property type="entry name" value="EAL"/>
    <property type="match status" value="1"/>
</dbReference>
<evidence type="ECO:0000259" key="2">
    <source>
        <dbReference type="PROSITE" id="PS50883"/>
    </source>
</evidence>
<gene>
    <name evidence="3" type="ORF">ODI_01636</name>
    <name evidence="4" type="ORF">ODI_R2166</name>
</gene>
<organism evidence="3 5">
    <name type="scientific">Orrella dioscoreae</name>
    <dbReference type="NCBI Taxonomy" id="1851544"/>
    <lineage>
        <taxon>Bacteria</taxon>
        <taxon>Pseudomonadati</taxon>
        <taxon>Pseudomonadota</taxon>
        <taxon>Betaproteobacteria</taxon>
        <taxon>Burkholderiales</taxon>
        <taxon>Alcaligenaceae</taxon>
        <taxon>Orrella</taxon>
    </lineage>
</organism>
<feature type="domain" description="EAL" evidence="2">
    <location>
        <begin position="119"/>
        <end position="370"/>
    </location>
</feature>
<keyword evidence="5" id="KW-1185">Reference proteome</keyword>
<dbReference type="SUPFAM" id="SSF141868">
    <property type="entry name" value="EAL domain-like"/>
    <property type="match status" value="1"/>
</dbReference>
<dbReference type="InterPro" id="IPR050706">
    <property type="entry name" value="Cyclic-di-GMP_PDE-like"/>
</dbReference>
<feature type="transmembrane region" description="Helical" evidence="1">
    <location>
        <begin position="35"/>
        <end position="58"/>
    </location>
</feature>
<dbReference type="EMBL" id="LT907988">
    <property type="protein sequence ID" value="SOE49567.1"/>
    <property type="molecule type" value="Genomic_DNA"/>
</dbReference>
<name>A0A1C3JZ43_9BURK</name>